<sequence>MTKLNLQDGYLHNKQILLSERMSENEMSPEEILNEASLPRLQIECINVSGDYTEQLWKYELVYKHFTGDIVKVTIGQTERKTGRTKPPIGEDGEIDLPFRDGAHIKHDAIHLNLPAYAICDDIVEKLDLSSFKLKFPEKYSR</sequence>
<proteinExistence type="predicted"/>
<gene>
    <name evidence="1" type="ORF">EDM57_04695</name>
</gene>
<keyword evidence="2" id="KW-1185">Reference proteome</keyword>
<evidence type="ECO:0000313" key="1">
    <source>
        <dbReference type="EMBL" id="RNB59444.1"/>
    </source>
</evidence>
<accession>A0A3M8B7M1</accession>
<dbReference type="EMBL" id="RHHS01000013">
    <property type="protein sequence ID" value="RNB59444.1"/>
    <property type="molecule type" value="Genomic_DNA"/>
</dbReference>
<dbReference type="Proteomes" id="UP000268829">
    <property type="component" value="Unassembled WGS sequence"/>
</dbReference>
<name>A0A3M8B7M1_9BACL</name>
<reference evidence="1 2" key="1">
    <citation type="submission" date="2018-10" db="EMBL/GenBank/DDBJ databases">
        <title>Phylogenomics of Brevibacillus.</title>
        <authorList>
            <person name="Dunlap C."/>
        </authorList>
    </citation>
    <scope>NUCLEOTIDE SEQUENCE [LARGE SCALE GENOMIC DNA]</scope>
    <source>
        <strain evidence="1 2">DSM 100115</strain>
    </source>
</reference>
<dbReference type="AlphaFoldDB" id="A0A3M8B7M1"/>
<protein>
    <submittedName>
        <fullName evidence="1">Uncharacterized protein</fullName>
    </submittedName>
</protein>
<organism evidence="1 2">
    <name type="scientific">Brevibacillus gelatini</name>
    <dbReference type="NCBI Taxonomy" id="1655277"/>
    <lineage>
        <taxon>Bacteria</taxon>
        <taxon>Bacillati</taxon>
        <taxon>Bacillota</taxon>
        <taxon>Bacilli</taxon>
        <taxon>Bacillales</taxon>
        <taxon>Paenibacillaceae</taxon>
        <taxon>Brevibacillus</taxon>
    </lineage>
</organism>
<evidence type="ECO:0000313" key="2">
    <source>
        <dbReference type="Proteomes" id="UP000268829"/>
    </source>
</evidence>
<comment type="caution">
    <text evidence="1">The sequence shown here is derived from an EMBL/GenBank/DDBJ whole genome shotgun (WGS) entry which is preliminary data.</text>
</comment>